<keyword evidence="2" id="KW-0812">Transmembrane</keyword>
<organism evidence="4 5">
    <name type="scientific">Sporidiobolus salmonicolor</name>
    <name type="common">Yeast-like fungus</name>
    <name type="synonym">Sporobolomyces salmonicolor</name>
    <dbReference type="NCBI Taxonomy" id="5005"/>
    <lineage>
        <taxon>Eukaryota</taxon>
        <taxon>Fungi</taxon>
        <taxon>Dikarya</taxon>
        <taxon>Basidiomycota</taxon>
        <taxon>Pucciniomycotina</taxon>
        <taxon>Microbotryomycetes</taxon>
        <taxon>Sporidiobolales</taxon>
        <taxon>Sporidiobolaceae</taxon>
        <taxon>Sporobolomyces</taxon>
    </lineage>
</organism>
<keyword evidence="5" id="KW-1185">Reference proteome</keyword>
<feature type="transmembrane region" description="Helical" evidence="2">
    <location>
        <begin position="468"/>
        <end position="490"/>
    </location>
</feature>
<accession>A0A0D6EHR6</accession>
<feature type="compositionally biased region" description="Low complexity" evidence="1">
    <location>
        <begin position="358"/>
        <end position="378"/>
    </location>
</feature>
<feature type="compositionally biased region" description="Basic residues" evidence="1">
    <location>
        <begin position="74"/>
        <end position="84"/>
    </location>
</feature>
<dbReference type="Gene3D" id="3.30.530.20">
    <property type="match status" value="1"/>
</dbReference>
<feature type="compositionally biased region" description="Low complexity" evidence="1">
    <location>
        <begin position="325"/>
        <end position="337"/>
    </location>
</feature>
<reference evidence="5" key="1">
    <citation type="submission" date="2015-02" db="EMBL/GenBank/DDBJ databases">
        <authorList>
            <person name="Gon?alves P."/>
        </authorList>
    </citation>
    <scope>NUCLEOTIDE SEQUENCE [LARGE SCALE GENOMIC DNA]</scope>
</reference>
<dbReference type="Proteomes" id="UP000243876">
    <property type="component" value="Unassembled WGS sequence"/>
</dbReference>
<feature type="chain" id="PRO_5002303253" evidence="3">
    <location>
        <begin position="31"/>
        <end position="495"/>
    </location>
</feature>
<feature type="region of interest" description="Disordered" evidence="1">
    <location>
        <begin position="312"/>
        <end position="378"/>
    </location>
</feature>
<dbReference type="SUPFAM" id="SSF55961">
    <property type="entry name" value="Bet v1-like"/>
    <property type="match status" value="1"/>
</dbReference>
<evidence type="ECO:0000256" key="2">
    <source>
        <dbReference type="SAM" id="Phobius"/>
    </source>
</evidence>
<evidence type="ECO:0000313" key="5">
    <source>
        <dbReference type="Proteomes" id="UP000243876"/>
    </source>
</evidence>
<keyword evidence="3" id="KW-0732">Signal</keyword>
<evidence type="ECO:0000313" key="4">
    <source>
        <dbReference type="EMBL" id="CEQ39572.1"/>
    </source>
</evidence>
<feature type="region of interest" description="Disordered" evidence="1">
    <location>
        <begin position="74"/>
        <end position="93"/>
    </location>
</feature>
<proteinExistence type="predicted"/>
<dbReference type="InterPro" id="IPR023393">
    <property type="entry name" value="START-like_dom_sf"/>
</dbReference>
<keyword evidence="2" id="KW-0472">Membrane</keyword>
<dbReference type="OrthoDB" id="333905at2759"/>
<feature type="region of interest" description="Disordered" evidence="1">
    <location>
        <begin position="406"/>
        <end position="432"/>
    </location>
</feature>
<dbReference type="AlphaFoldDB" id="A0A0D6EHR6"/>
<keyword evidence="2" id="KW-1133">Transmembrane helix</keyword>
<gene>
    <name evidence="4" type="primary">SPOSA6832_01118</name>
</gene>
<evidence type="ECO:0000256" key="3">
    <source>
        <dbReference type="SAM" id="SignalP"/>
    </source>
</evidence>
<protein>
    <submittedName>
        <fullName evidence="4">SPOSA6832_01118-mRNA-1:cds</fullName>
    </submittedName>
</protein>
<feature type="signal peptide" evidence="3">
    <location>
        <begin position="1"/>
        <end position="30"/>
    </location>
</feature>
<evidence type="ECO:0000256" key="1">
    <source>
        <dbReference type="SAM" id="MobiDB-lite"/>
    </source>
</evidence>
<dbReference type="EMBL" id="CENE01000003">
    <property type="protein sequence ID" value="CEQ39572.1"/>
    <property type="molecule type" value="Genomic_DNA"/>
</dbReference>
<feature type="non-terminal residue" evidence="4">
    <location>
        <position position="1"/>
    </location>
</feature>
<name>A0A0D6EHR6_SPOSA</name>
<sequence>MTAARLGIDNLHVGLLQVVLLLVLRSLLDVVPNPFKRKSIRAATASTAAPPAIEVVVAAAPQSATAAVPTILRQRHTRPRRSKRTAALPSSPPSLFPAAKLDSTVADFLSATEPAFLAHLPDAQPTTSIPPLSLSSWTNVYSQDAISVLQHPSVKTLYGISAIFPDVPLRKLYETLVDIGTRSTWDSMTQGADEVERFEVQGRRGNVSHMRMKGMPMVKAKHPTHLSAFAQDLVLLSVAGRLPIASDHPAPALPVADKLRIYCATTSVEHPKVPPTSAFNRMEVIFRTVTQTMLPKSLVKLGAAAAASTKETDYWPPPLLGHTQTTPSSSTSPASPSSEDESGSEDDLSASGDENEDATSTPSPTFPAGATPAAPLSPSASRDLHALVAQLRSLTSRLSALESLVTPSAASPSPSPSPSSSSSRSFSSSSSSATARPWYSFDWSEKPAGPPAAADAGAETMTLSAGRLSALATIGSAAGAAIAVAAVTAWSRRRH</sequence>
<feature type="compositionally biased region" description="Acidic residues" evidence="1">
    <location>
        <begin position="338"/>
        <end position="357"/>
    </location>
</feature>
<feature type="compositionally biased region" description="Low complexity" evidence="1">
    <location>
        <begin position="407"/>
        <end position="432"/>
    </location>
</feature>